<dbReference type="Proteomes" id="UP000696280">
    <property type="component" value="Unassembled WGS sequence"/>
</dbReference>
<evidence type="ECO:0000313" key="2">
    <source>
        <dbReference type="Proteomes" id="UP000696280"/>
    </source>
</evidence>
<dbReference type="EMBL" id="CAJVRL010000080">
    <property type="protein sequence ID" value="CAG8957657.1"/>
    <property type="molecule type" value="Genomic_DNA"/>
</dbReference>
<reference evidence="1" key="1">
    <citation type="submission" date="2021-07" db="EMBL/GenBank/DDBJ databases">
        <authorList>
            <person name="Durling M."/>
        </authorList>
    </citation>
    <scope>NUCLEOTIDE SEQUENCE</scope>
</reference>
<protein>
    <submittedName>
        <fullName evidence="1">Uncharacterized protein</fullName>
    </submittedName>
</protein>
<sequence length="59" mass="6687">MAAQYRFSQASPQTSVTFLDLPWDLRSYCYNLVLSAPSSIPLKTTDFGNWDEKTEPGLK</sequence>
<keyword evidence="2" id="KW-1185">Reference proteome</keyword>
<evidence type="ECO:0000313" key="1">
    <source>
        <dbReference type="EMBL" id="CAG8957657.1"/>
    </source>
</evidence>
<organism evidence="1 2">
    <name type="scientific">Hymenoscyphus fraxineus</name>
    <dbReference type="NCBI Taxonomy" id="746836"/>
    <lineage>
        <taxon>Eukaryota</taxon>
        <taxon>Fungi</taxon>
        <taxon>Dikarya</taxon>
        <taxon>Ascomycota</taxon>
        <taxon>Pezizomycotina</taxon>
        <taxon>Leotiomycetes</taxon>
        <taxon>Helotiales</taxon>
        <taxon>Helotiaceae</taxon>
        <taxon>Hymenoscyphus</taxon>
    </lineage>
</organism>
<comment type="caution">
    <text evidence="1">The sequence shown here is derived from an EMBL/GenBank/DDBJ whole genome shotgun (WGS) entry which is preliminary data.</text>
</comment>
<accession>A0A9N9L626</accession>
<dbReference type="AlphaFoldDB" id="A0A9N9L626"/>
<gene>
    <name evidence="1" type="ORF">HYFRA_00010524</name>
</gene>
<name>A0A9N9L626_9HELO</name>
<proteinExistence type="predicted"/>